<dbReference type="RefSeq" id="YP_009098241.1">
    <property type="nucleotide sequence ID" value="NC_025417.1"/>
</dbReference>
<protein>
    <submittedName>
        <fullName evidence="1">Uncharacterized protein</fullName>
    </submittedName>
</protein>
<name>A0A075BEP2_9CAUD</name>
<dbReference type="EMBL" id="KC012913">
    <property type="protein sequence ID" value="AFX93358.1"/>
    <property type="molecule type" value="Genomic_DNA"/>
</dbReference>
<dbReference type="GeneID" id="22276504"/>
<proteinExistence type="predicted"/>
<organism evidence="1 2">
    <name type="scientific">Staphylococcus phage Team1</name>
    <dbReference type="NCBI Taxonomy" id="1262512"/>
    <lineage>
        <taxon>Viruses</taxon>
        <taxon>Duplodnaviria</taxon>
        <taxon>Heunggongvirae</taxon>
        <taxon>Uroviricota</taxon>
        <taxon>Caudoviricetes</taxon>
        <taxon>Herelleviridae</taxon>
        <taxon>Twortvirinae</taxon>
        <taxon>Kayvirus</taxon>
        <taxon>Kayvirus G1</taxon>
    </lineage>
</organism>
<sequence>MSTFWSERRTTNKDRQVKKHYTQMSMYERKKCVELLQETITENRIINFTRHSAKKVKGKPTTNIPKLIGFIFKNKFAYENIIEYNNTDYNGNIERRIVVKHPKVITVEGKPSYQFLTISLEDARVITVWYNSVDDTHRTLDLNYYSKDLTIQ</sequence>
<dbReference type="KEGG" id="vg:22276504"/>
<dbReference type="Proteomes" id="UP000028568">
    <property type="component" value="Segment"/>
</dbReference>
<evidence type="ECO:0000313" key="2">
    <source>
        <dbReference type="Proteomes" id="UP000028568"/>
    </source>
</evidence>
<accession>A0A075BEP2</accession>
<reference evidence="1 2" key="1">
    <citation type="journal article" date="2014" name="PLoS ONE">
        <title>Improving the Safety of Staphylococcus aureus Polyvalent Phages by Their Production on a Staphylococcus xylosus Strain.</title>
        <authorList>
            <person name="El Haddad L."/>
            <person name="Ben Abdallah N."/>
            <person name="Plante P.L."/>
            <person name="Dumaresq J."/>
            <person name="Katsarava R."/>
            <person name="Labrie S."/>
            <person name="Corbeil J."/>
            <person name="St-Gelais D."/>
            <person name="Moineau S."/>
        </authorList>
    </citation>
    <scope>NUCLEOTIDE SEQUENCE [LARGE SCALE GENOMIC DNA]</scope>
</reference>
<evidence type="ECO:0000313" key="1">
    <source>
        <dbReference type="EMBL" id="AFX93358.1"/>
    </source>
</evidence>